<dbReference type="EnsemblPlants" id="MELO3C015813.2.1">
    <property type="protein sequence ID" value="MELO3C015813.2.1"/>
    <property type="gene ID" value="MELO3C015813.2"/>
</dbReference>
<dbReference type="Gene3D" id="2.120.10.80">
    <property type="entry name" value="Kelch-type beta propeller"/>
    <property type="match status" value="1"/>
</dbReference>
<keyword evidence="5" id="KW-1185">Reference proteome</keyword>
<dbReference type="RefSeq" id="XP_008451326.1">
    <property type="nucleotide sequence ID" value="XM_008453104.2"/>
</dbReference>
<dbReference type="eggNOG" id="KOG1072">
    <property type="taxonomic scope" value="Eukaryota"/>
</dbReference>
<dbReference type="InterPro" id="IPR001810">
    <property type="entry name" value="F-box_dom"/>
</dbReference>
<dbReference type="AlphaFoldDB" id="A0A1S3BR74"/>
<evidence type="ECO:0000259" key="3">
    <source>
        <dbReference type="SMART" id="SM00256"/>
    </source>
</evidence>
<organism evidence="5 7">
    <name type="scientific">Cucumis melo</name>
    <name type="common">Muskmelon</name>
    <dbReference type="NCBI Taxonomy" id="3656"/>
    <lineage>
        <taxon>Eukaryota</taxon>
        <taxon>Viridiplantae</taxon>
        <taxon>Streptophyta</taxon>
        <taxon>Embryophyta</taxon>
        <taxon>Tracheophyta</taxon>
        <taxon>Spermatophyta</taxon>
        <taxon>Magnoliopsida</taxon>
        <taxon>eudicotyledons</taxon>
        <taxon>Gunneridae</taxon>
        <taxon>Pentapetalae</taxon>
        <taxon>rosids</taxon>
        <taxon>fabids</taxon>
        <taxon>Cucurbitales</taxon>
        <taxon>Cucurbitaceae</taxon>
        <taxon>Benincaseae</taxon>
        <taxon>Cucumis</taxon>
    </lineage>
</organism>
<dbReference type="SMR" id="A0A1S3BR74"/>
<evidence type="ECO:0000313" key="6">
    <source>
        <dbReference type="RefSeq" id="XP_008451325.1"/>
    </source>
</evidence>
<dbReference type="InterPro" id="IPR006652">
    <property type="entry name" value="Kelch_1"/>
</dbReference>
<dbReference type="GeneID" id="103492651"/>
<keyword evidence="2" id="KW-0677">Repeat</keyword>
<reference evidence="4" key="1">
    <citation type="submission" date="2023-03" db="UniProtKB">
        <authorList>
            <consortium name="EnsemblPlants"/>
        </authorList>
    </citation>
    <scope>IDENTIFICATION</scope>
</reference>
<dbReference type="Proteomes" id="UP001652600">
    <property type="component" value="Chromosome 1"/>
</dbReference>
<dbReference type="KEGG" id="cmo:103492651"/>
<keyword evidence="1" id="KW-0880">Kelch repeat</keyword>
<dbReference type="SUPFAM" id="SSF117281">
    <property type="entry name" value="Kelch motif"/>
    <property type="match status" value="1"/>
</dbReference>
<dbReference type="SMART" id="SM00612">
    <property type="entry name" value="Kelch"/>
    <property type="match status" value="2"/>
</dbReference>
<dbReference type="Pfam" id="PF01344">
    <property type="entry name" value="Kelch_1"/>
    <property type="match status" value="1"/>
</dbReference>
<proteinExistence type="predicted"/>
<dbReference type="SMART" id="SM00256">
    <property type="entry name" value="FBOX"/>
    <property type="match status" value="1"/>
</dbReference>
<gene>
    <name evidence="6 7" type="primary">LOC103492651</name>
    <name evidence="4" type="synonym">103492651</name>
</gene>
<dbReference type="SUPFAM" id="SSF81383">
    <property type="entry name" value="F-box domain"/>
    <property type="match status" value="1"/>
</dbReference>
<dbReference type="InterPro" id="IPR036047">
    <property type="entry name" value="F-box-like_dom_sf"/>
</dbReference>
<dbReference type="PANTHER" id="PTHR46344:SF21">
    <property type="entry name" value="F-BOX_KELCH-REPEAT PROTEIN SKIP30 ISOFORM X2"/>
    <property type="match status" value="1"/>
</dbReference>
<evidence type="ECO:0000313" key="7">
    <source>
        <dbReference type="RefSeq" id="XP_008451326.1"/>
    </source>
</evidence>
<evidence type="ECO:0000313" key="4">
    <source>
        <dbReference type="EnsemblPlants" id="MELO3C015813.2.1"/>
    </source>
</evidence>
<evidence type="ECO:0000256" key="2">
    <source>
        <dbReference type="ARBA" id="ARBA00022737"/>
    </source>
</evidence>
<feature type="domain" description="F-box" evidence="3">
    <location>
        <begin position="8"/>
        <end position="48"/>
    </location>
</feature>
<dbReference type="OrthoDB" id="1493236at2759"/>
<reference evidence="7" key="2">
    <citation type="submission" date="2025-04" db="UniProtKB">
        <authorList>
            <consortium name="RefSeq"/>
        </authorList>
    </citation>
    <scope>IDENTIFICATION</scope>
</reference>
<reference evidence="5" key="3">
    <citation type="submission" date="2025-05" db="UniProtKB">
        <authorList>
            <consortium name="RefSeq"/>
        </authorList>
    </citation>
    <scope>NUCLEOTIDE SEQUENCE [LARGE SCALE GENOMIC DNA]</scope>
</reference>
<name>A0A1S3BR74_CUCME</name>
<sequence length="342" mass="39217">MSSLIEGLPRDVALRCLAFVPFYLHPTLEQVCRSWRDAICSGEIYRVRHECGKAEDLLFVCCHDEENKWQFYDPIENFWVTLPELPGGRKHYFGVVSTYQKLFILGGLLINPIDPSADEDFSCNEVWSFNPMTRKWSIQAPMHEARSLFACGVLDGMIIVVGGMNKKFEATPKAEMYDPVKDVWTQLPDLPRICDSGICMGVVVGRKMHFIYKGLPIVQTFDTVEWKWTVEDYNWFSHIWLMTADRDRIYIMSQGYIFLQIGLDSKVVISADQFHLNDGMGMICFRGELYVIGGTLYTDHDYEYLSDVHVLTLSSDFRTCWIDIAPMSRGYGSVLGCAALRV</sequence>
<dbReference type="Gramene" id="MELO3C015813.2.1">
    <property type="protein sequence ID" value="MELO3C015813.2.1"/>
    <property type="gene ID" value="MELO3C015813.2"/>
</dbReference>
<evidence type="ECO:0000313" key="5">
    <source>
        <dbReference type="Proteomes" id="UP001652600"/>
    </source>
</evidence>
<dbReference type="PANTHER" id="PTHR46344">
    <property type="entry name" value="OS02G0202900 PROTEIN"/>
    <property type="match status" value="1"/>
</dbReference>
<dbReference type="RefSeq" id="XP_008451325.1">
    <property type="nucleotide sequence ID" value="XM_008453103.2"/>
</dbReference>
<dbReference type="CDD" id="cd22152">
    <property type="entry name" value="F-box_AtAFR-like"/>
    <property type="match status" value="1"/>
</dbReference>
<dbReference type="InterPro" id="IPR015915">
    <property type="entry name" value="Kelch-typ_b-propeller"/>
</dbReference>
<accession>A0A1S3BR74</accession>
<dbReference type="Pfam" id="PF00646">
    <property type="entry name" value="F-box"/>
    <property type="match status" value="1"/>
</dbReference>
<protein>
    <submittedName>
        <fullName evidence="6 7">F-box/kelch-repeat protein SKIP30-like</fullName>
    </submittedName>
</protein>
<evidence type="ECO:0000256" key="1">
    <source>
        <dbReference type="ARBA" id="ARBA00022441"/>
    </source>
</evidence>